<accession>A0AAN7VRD2</accession>
<organism evidence="1 2">
    <name type="scientific">Pyrocoelia pectoralis</name>
    <dbReference type="NCBI Taxonomy" id="417401"/>
    <lineage>
        <taxon>Eukaryota</taxon>
        <taxon>Metazoa</taxon>
        <taxon>Ecdysozoa</taxon>
        <taxon>Arthropoda</taxon>
        <taxon>Hexapoda</taxon>
        <taxon>Insecta</taxon>
        <taxon>Pterygota</taxon>
        <taxon>Neoptera</taxon>
        <taxon>Endopterygota</taxon>
        <taxon>Coleoptera</taxon>
        <taxon>Polyphaga</taxon>
        <taxon>Elateriformia</taxon>
        <taxon>Elateroidea</taxon>
        <taxon>Lampyridae</taxon>
        <taxon>Lampyrinae</taxon>
        <taxon>Pyrocoelia</taxon>
    </lineage>
</organism>
<dbReference type="Proteomes" id="UP001329430">
    <property type="component" value="Chromosome 2"/>
</dbReference>
<proteinExistence type="predicted"/>
<evidence type="ECO:0000313" key="1">
    <source>
        <dbReference type="EMBL" id="KAK5648364.1"/>
    </source>
</evidence>
<dbReference type="AlphaFoldDB" id="A0AAN7VRD2"/>
<evidence type="ECO:0000313" key="2">
    <source>
        <dbReference type="Proteomes" id="UP001329430"/>
    </source>
</evidence>
<name>A0AAN7VRD2_9COLE</name>
<gene>
    <name evidence="1" type="ORF">RI129_003256</name>
</gene>
<sequence length="91" mass="10994">MQNYLTGLARRWYNNLTIYTYTWDEWNKKQSNECMTPYYFHKMNLIQTCNITGKNVVSCLIGGLKDRTLQNGSNVERYETAEDLYRERERH</sequence>
<keyword evidence="2" id="KW-1185">Reference proteome</keyword>
<comment type="caution">
    <text evidence="1">The sequence shown here is derived from an EMBL/GenBank/DDBJ whole genome shotgun (WGS) entry which is preliminary data.</text>
</comment>
<reference evidence="1 2" key="1">
    <citation type="journal article" date="2024" name="Insects">
        <title>An Improved Chromosome-Level Genome Assembly of the Firefly Pyrocoelia pectoralis.</title>
        <authorList>
            <person name="Fu X."/>
            <person name="Meyer-Rochow V.B."/>
            <person name="Ballantyne L."/>
            <person name="Zhu X."/>
        </authorList>
    </citation>
    <scope>NUCLEOTIDE SEQUENCE [LARGE SCALE GENOMIC DNA]</scope>
    <source>
        <strain evidence="1">XCY_ONT2</strain>
    </source>
</reference>
<dbReference type="EMBL" id="JAVRBK010000002">
    <property type="protein sequence ID" value="KAK5648364.1"/>
    <property type="molecule type" value="Genomic_DNA"/>
</dbReference>
<protein>
    <submittedName>
        <fullName evidence="1">Uncharacterized protein</fullName>
    </submittedName>
</protein>